<dbReference type="PANTHER" id="PTHR33227">
    <property type="entry name" value="STIGMA-SPECIFIC STIG1-LIKE PROTEIN 3"/>
    <property type="match status" value="1"/>
</dbReference>
<dbReference type="Pfam" id="PF04885">
    <property type="entry name" value="Stig1"/>
    <property type="match status" value="1"/>
</dbReference>
<dbReference type="OrthoDB" id="2013942at2759"/>
<accession>A0A4P1R7L9</accession>
<reference evidence="4 5" key="1">
    <citation type="journal article" date="2017" name="Plant Biotechnol. J.">
        <title>A comprehensive draft genome sequence for lupin (Lupinus angustifolius), an emerging health food: insights into plant-microbe interactions and legume evolution.</title>
        <authorList>
            <person name="Hane J.K."/>
            <person name="Ming Y."/>
            <person name="Kamphuis L.G."/>
            <person name="Nelson M.N."/>
            <person name="Garg G."/>
            <person name="Atkins C.A."/>
            <person name="Bayer P.E."/>
            <person name="Bravo A."/>
            <person name="Bringans S."/>
            <person name="Cannon S."/>
            <person name="Edwards D."/>
            <person name="Foley R."/>
            <person name="Gao L.L."/>
            <person name="Harrison M.J."/>
            <person name="Huang W."/>
            <person name="Hurgobin B."/>
            <person name="Li S."/>
            <person name="Liu C.W."/>
            <person name="McGrath A."/>
            <person name="Morahan G."/>
            <person name="Murray J."/>
            <person name="Weller J."/>
            <person name="Jian J."/>
            <person name="Singh K.B."/>
        </authorList>
    </citation>
    <scope>NUCLEOTIDE SEQUENCE [LARGE SCALE GENOMIC DNA]</scope>
    <source>
        <strain evidence="5">cv. Tanjil</strain>
        <tissue evidence="4">Whole plant</tissue>
    </source>
</reference>
<evidence type="ECO:0000256" key="1">
    <source>
        <dbReference type="ARBA" id="ARBA00006010"/>
    </source>
</evidence>
<dbReference type="KEGG" id="lang:109356432"/>
<dbReference type="AlphaFoldDB" id="A0A4P1R7L9"/>
<dbReference type="EMBL" id="CM007369">
    <property type="protein sequence ID" value="OIW04238.1"/>
    <property type="molecule type" value="Genomic_DNA"/>
</dbReference>
<evidence type="ECO:0000256" key="2">
    <source>
        <dbReference type="ARBA" id="ARBA00022729"/>
    </source>
</evidence>
<dbReference type="Proteomes" id="UP000188354">
    <property type="component" value="Chromosome LG09"/>
</dbReference>
<gene>
    <name evidence="4" type="ORF">TanjilG_00798</name>
</gene>
<protein>
    <recommendedName>
        <fullName evidence="6">Stigma-specific stig1-like protein</fullName>
    </recommendedName>
</protein>
<evidence type="ECO:0008006" key="6">
    <source>
        <dbReference type="Google" id="ProtNLM"/>
    </source>
</evidence>
<feature type="signal peptide" evidence="3">
    <location>
        <begin position="1"/>
        <end position="27"/>
    </location>
</feature>
<sequence length="177" mass="19566">MTLQAQSLAFVTLVLLLLLVMIIKIEGKLLVYDYGNDINVSEVNDEEGGVNKAAPVKCRNRPFACSKGEFPPRFMCCKNHCVDVTSNTSNCGLCGIRCRFNFKCCNYLCVNTNINPLNCGRCGRVCPFGRLCLFGLCAFQEPSPLPPPLTEPPTSMPHQNASQVLNHQYLKDPSAME</sequence>
<evidence type="ECO:0000313" key="5">
    <source>
        <dbReference type="Proteomes" id="UP000188354"/>
    </source>
</evidence>
<organism evidence="4 5">
    <name type="scientific">Lupinus angustifolius</name>
    <name type="common">Narrow-leaved blue lupine</name>
    <dbReference type="NCBI Taxonomy" id="3871"/>
    <lineage>
        <taxon>Eukaryota</taxon>
        <taxon>Viridiplantae</taxon>
        <taxon>Streptophyta</taxon>
        <taxon>Embryophyta</taxon>
        <taxon>Tracheophyta</taxon>
        <taxon>Spermatophyta</taxon>
        <taxon>Magnoliopsida</taxon>
        <taxon>eudicotyledons</taxon>
        <taxon>Gunneridae</taxon>
        <taxon>Pentapetalae</taxon>
        <taxon>rosids</taxon>
        <taxon>fabids</taxon>
        <taxon>Fabales</taxon>
        <taxon>Fabaceae</taxon>
        <taxon>Papilionoideae</taxon>
        <taxon>50 kb inversion clade</taxon>
        <taxon>genistoids sensu lato</taxon>
        <taxon>core genistoids</taxon>
        <taxon>Genisteae</taxon>
        <taxon>Lupinus</taxon>
    </lineage>
</organism>
<name>A0A4P1R7L9_LUPAN</name>
<evidence type="ECO:0000313" key="4">
    <source>
        <dbReference type="EMBL" id="OIW04238.1"/>
    </source>
</evidence>
<comment type="similarity">
    <text evidence="1">Belongs to the STIG1 family.</text>
</comment>
<dbReference type="Gramene" id="OIW04238">
    <property type="protein sequence ID" value="OIW04238"/>
    <property type="gene ID" value="TanjilG_00798"/>
</dbReference>
<feature type="chain" id="PRO_5020036336" description="Stigma-specific stig1-like protein" evidence="3">
    <location>
        <begin position="28"/>
        <end position="177"/>
    </location>
</feature>
<proteinExistence type="inferred from homology"/>
<keyword evidence="5" id="KW-1185">Reference proteome</keyword>
<dbReference type="PANTHER" id="PTHR33227:SF58">
    <property type="entry name" value="STIGMA-SPECIFIC STIG1 FAMILY PROTEIN"/>
    <property type="match status" value="1"/>
</dbReference>
<dbReference type="InterPro" id="IPR006969">
    <property type="entry name" value="Stig-like"/>
</dbReference>
<keyword evidence="2 3" id="KW-0732">Signal</keyword>
<evidence type="ECO:0000256" key="3">
    <source>
        <dbReference type="SAM" id="SignalP"/>
    </source>
</evidence>